<accession>A0A0D2E800</accession>
<dbReference type="OrthoDB" id="4540492at2759"/>
<keyword evidence="4 9" id="KW-0812">Transmembrane</keyword>
<comment type="subcellular location">
    <subcellularLocation>
        <location evidence="1">Membrane</location>
        <topology evidence="1">Multi-pass membrane protein</topology>
    </subcellularLocation>
</comment>
<evidence type="ECO:0000313" key="11">
    <source>
        <dbReference type="EMBL" id="KIW50840.1"/>
    </source>
</evidence>
<feature type="region of interest" description="Disordered" evidence="8">
    <location>
        <begin position="275"/>
        <end position="295"/>
    </location>
</feature>
<keyword evidence="3 7" id="KW-0813">Transport</keyword>
<dbReference type="PRINTS" id="PR00171">
    <property type="entry name" value="SUGRTRNSPORT"/>
</dbReference>
<name>A0A0D2E800_9EURO</name>
<feature type="transmembrane region" description="Helical" evidence="9">
    <location>
        <begin position="345"/>
        <end position="364"/>
    </location>
</feature>
<organism evidence="11 12">
    <name type="scientific">Exophiala xenobiotica</name>
    <dbReference type="NCBI Taxonomy" id="348802"/>
    <lineage>
        <taxon>Eukaryota</taxon>
        <taxon>Fungi</taxon>
        <taxon>Dikarya</taxon>
        <taxon>Ascomycota</taxon>
        <taxon>Pezizomycotina</taxon>
        <taxon>Eurotiomycetes</taxon>
        <taxon>Chaetothyriomycetidae</taxon>
        <taxon>Chaetothyriales</taxon>
        <taxon>Herpotrichiellaceae</taxon>
        <taxon>Exophiala</taxon>
    </lineage>
</organism>
<evidence type="ECO:0000256" key="8">
    <source>
        <dbReference type="SAM" id="MobiDB-lite"/>
    </source>
</evidence>
<feature type="transmembrane region" description="Helical" evidence="9">
    <location>
        <begin position="97"/>
        <end position="118"/>
    </location>
</feature>
<evidence type="ECO:0000259" key="10">
    <source>
        <dbReference type="PROSITE" id="PS50850"/>
    </source>
</evidence>
<proteinExistence type="inferred from homology"/>
<dbReference type="Gene3D" id="1.20.1250.20">
    <property type="entry name" value="MFS general substrate transporter like domains"/>
    <property type="match status" value="1"/>
</dbReference>
<dbReference type="STRING" id="348802.A0A0D2E800"/>
<dbReference type="InterPro" id="IPR036259">
    <property type="entry name" value="MFS_trans_sf"/>
</dbReference>
<evidence type="ECO:0000256" key="7">
    <source>
        <dbReference type="RuleBase" id="RU003346"/>
    </source>
</evidence>
<comment type="similarity">
    <text evidence="2 7">Belongs to the major facilitator superfamily. Sugar transporter (TC 2.A.1.1) family.</text>
</comment>
<dbReference type="RefSeq" id="XP_013311424.1">
    <property type="nucleotide sequence ID" value="XM_013455970.1"/>
</dbReference>
<feature type="transmembrane region" description="Helical" evidence="9">
    <location>
        <begin position="130"/>
        <end position="150"/>
    </location>
</feature>
<feature type="transmembrane region" description="Helical" evidence="9">
    <location>
        <begin position="185"/>
        <end position="207"/>
    </location>
</feature>
<dbReference type="PANTHER" id="PTHR23503">
    <property type="entry name" value="SOLUTE CARRIER FAMILY 2"/>
    <property type="match status" value="1"/>
</dbReference>
<feature type="transmembrane region" description="Helical" evidence="9">
    <location>
        <begin position="401"/>
        <end position="425"/>
    </location>
</feature>
<feature type="transmembrane region" description="Helical" evidence="9">
    <location>
        <begin position="213"/>
        <end position="234"/>
    </location>
</feature>
<evidence type="ECO:0000256" key="5">
    <source>
        <dbReference type="ARBA" id="ARBA00022989"/>
    </source>
</evidence>
<evidence type="ECO:0000256" key="1">
    <source>
        <dbReference type="ARBA" id="ARBA00004141"/>
    </source>
</evidence>
<dbReference type="GO" id="GO:0015149">
    <property type="term" value="F:hexose transmembrane transporter activity"/>
    <property type="evidence" value="ECO:0007669"/>
    <property type="project" value="TreeGrafter"/>
</dbReference>
<evidence type="ECO:0000313" key="12">
    <source>
        <dbReference type="Proteomes" id="UP000054342"/>
    </source>
</evidence>
<feature type="transmembrane region" description="Helical" evidence="9">
    <location>
        <begin position="376"/>
        <end position="395"/>
    </location>
</feature>
<dbReference type="InterPro" id="IPR005829">
    <property type="entry name" value="Sugar_transporter_CS"/>
</dbReference>
<gene>
    <name evidence="11" type="ORF">PV05_09625</name>
</gene>
<dbReference type="PANTHER" id="PTHR23503:SF8">
    <property type="entry name" value="FACILITATED GLUCOSE TRANSPORTER PROTEIN 1"/>
    <property type="match status" value="1"/>
</dbReference>
<dbReference type="AlphaFoldDB" id="A0A0D2E800"/>
<reference evidence="11 12" key="1">
    <citation type="submission" date="2015-01" db="EMBL/GenBank/DDBJ databases">
        <title>The Genome Sequence of Exophiala xenobiotica CBS118157.</title>
        <authorList>
            <consortium name="The Broad Institute Genomics Platform"/>
            <person name="Cuomo C."/>
            <person name="de Hoog S."/>
            <person name="Gorbushina A."/>
            <person name="Stielow B."/>
            <person name="Teixiera M."/>
            <person name="Abouelleil A."/>
            <person name="Chapman S.B."/>
            <person name="Priest M."/>
            <person name="Young S.K."/>
            <person name="Wortman J."/>
            <person name="Nusbaum C."/>
            <person name="Birren B."/>
        </authorList>
    </citation>
    <scope>NUCLEOTIDE SEQUENCE [LARGE SCALE GENOMIC DNA]</scope>
    <source>
        <strain evidence="11 12">CBS 118157</strain>
    </source>
</reference>
<keyword evidence="6 9" id="KW-0472">Membrane</keyword>
<dbReference type="HOGENOM" id="CLU_001265_30_5_1"/>
<dbReference type="InterPro" id="IPR005828">
    <property type="entry name" value="MFS_sugar_transport-like"/>
</dbReference>
<feature type="domain" description="Major facilitator superfamily (MFS) profile" evidence="10">
    <location>
        <begin position="46"/>
        <end position="492"/>
    </location>
</feature>
<evidence type="ECO:0000256" key="9">
    <source>
        <dbReference type="SAM" id="Phobius"/>
    </source>
</evidence>
<dbReference type="Pfam" id="PF00083">
    <property type="entry name" value="Sugar_tr"/>
    <property type="match status" value="1"/>
</dbReference>
<evidence type="ECO:0000256" key="3">
    <source>
        <dbReference type="ARBA" id="ARBA00022448"/>
    </source>
</evidence>
<feature type="transmembrane region" description="Helical" evidence="9">
    <location>
        <begin position="437"/>
        <end position="457"/>
    </location>
</feature>
<dbReference type="GeneID" id="25331533"/>
<dbReference type="InterPro" id="IPR020846">
    <property type="entry name" value="MFS_dom"/>
</dbReference>
<dbReference type="GO" id="GO:0016020">
    <property type="term" value="C:membrane"/>
    <property type="evidence" value="ECO:0007669"/>
    <property type="project" value="UniProtKB-SubCell"/>
</dbReference>
<evidence type="ECO:0000256" key="6">
    <source>
        <dbReference type="ARBA" id="ARBA00023136"/>
    </source>
</evidence>
<dbReference type="PROSITE" id="PS00217">
    <property type="entry name" value="SUGAR_TRANSPORT_2"/>
    <property type="match status" value="1"/>
</dbReference>
<dbReference type="InterPro" id="IPR003663">
    <property type="entry name" value="Sugar/inositol_transpt"/>
</dbReference>
<keyword evidence="5 9" id="KW-1133">Transmembrane helix</keyword>
<evidence type="ECO:0000256" key="2">
    <source>
        <dbReference type="ARBA" id="ARBA00010992"/>
    </source>
</evidence>
<sequence length="506" mass="54044">MDRASLNRTSSGYRSVKQASSSEYAASLSDSLMASSKRITPFLLYLVFIVTLGPLQFGYHLGELNAPQKVITCKVDKLPTYGAFSLPKCIPMSQGQWGLVQSAFTIGGLMGALFSGFIATKYGRLFALKWLTFFLAMGPIAEALAGKMWVLATGRGISGLGAGAATVVCPIYISEVAPREQRGLFGAFTQVQINFGIFIAQLLGYFLSTNSKWRWILAAAGFIAAGTSVGLMLAPETPKWLAGNNRPRMARGILQRIRGKGVEIREEMDHWEVSGEAEEESLLGPPRGPRPQPKASKSILDVIRVPKYRRAVIAVTGTMMAQQLCGINAVVMYSVAILGPIMPKQAALITVVVSAVNVLVTLLSSPLPDRIGRKPCLLMSISGMGSASVMLAIGLEQDIRLLTVIGIGLFVCSFGVGLGPVPFLLPSELVGPEAVGATSSWALAGNWLSTFMVAQFFPLLNAALPQGRVWWVFAAIAGVFGAFVGVLVPESKGKTTPSEVWGRAHS</sequence>
<evidence type="ECO:0000256" key="4">
    <source>
        <dbReference type="ARBA" id="ARBA00022692"/>
    </source>
</evidence>
<dbReference type="NCBIfam" id="TIGR00879">
    <property type="entry name" value="SP"/>
    <property type="match status" value="1"/>
</dbReference>
<protein>
    <recommendedName>
        <fullName evidence="10">Major facilitator superfamily (MFS) profile domain-containing protein</fullName>
    </recommendedName>
</protein>
<dbReference type="EMBL" id="KN847322">
    <property type="protein sequence ID" value="KIW50840.1"/>
    <property type="molecule type" value="Genomic_DNA"/>
</dbReference>
<feature type="transmembrane region" description="Helical" evidence="9">
    <location>
        <begin position="42"/>
        <end position="59"/>
    </location>
</feature>
<dbReference type="PROSITE" id="PS50850">
    <property type="entry name" value="MFS"/>
    <property type="match status" value="1"/>
</dbReference>
<feature type="transmembrane region" description="Helical" evidence="9">
    <location>
        <begin position="311"/>
        <end position="339"/>
    </location>
</feature>
<feature type="transmembrane region" description="Helical" evidence="9">
    <location>
        <begin position="469"/>
        <end position="488"/>
    </location>
</feature>
<keyword evidence="12" id="KW-1185">Reference proteome</keyword>
<dbReference type="InterPro" id="IPR045263">
    <property type="entry name" value="GLUT"/>
</dbReference>
<dbReference type="Proteomes" id="UP000054342">
    <property type="component" value="Unassembled WGS sequence"/>
</dbReference>
<dbReference type="SUPFAM" id="SSF103473">
    <property type="entry name" value="MFS general substrate transporter"/>
    <property type="match status" value="1"/>
</dbReference>